<name>A0A0W0WW49_9GAMM</name>
<dbReference type="EMBL" id="LNYO01000013">
    <property type="protein sequence ID" value="KTD36484.1"/>
    <property type="molecule type" value="Genomic_DNA"/>
</dbReference>
<dbReference type="SUPFAM" id="SSF53756">
    <property type="entry name" value="UDP-Glycosyltransferase/glycogen phosphorylase"/>
    <property type="match status" value="1"/>
</dbReference>
<dbReference type="Proteomes" id="UP000054725">
    <property type="component" value="Unassembled WGS sequence"/>
</dbReference>
<accession>A0A0W0WW49</accession>
<dbReference type="PANTHER" id="PTHR46401">
    <property type="entry name" value="GLYCOSYLTRANSFERASE WBBK-RELATED"/>
    <property type="match status" value="1"/>
</dbReference>
<dbReference type="RefSeq" id="WP_058504473.1">
    <property type="nucleotide sequence ID" value="NZ_CAAAIF010000011.1"/>
</dbReference>
<reference evidence="3 4" key="1">
    <citation type="submission" date="2015-11" db="EMBL/GenBank/DDBJ databases">
        <title>Genomic analysis of 38 Legionella species identifies large and diverse effector repertoires.</title>
        <authorList>
            <person name="Burstein D."/>
            <person name="Amaro F."/>
            <person name="Zusman T."/>
            <person name="Lifshitz Z."/>
            <person name="Cohen O."/>
            <person name="Gilbert J.A."/>
            <person name="Pupko T."/>
            <person name="Shuman H.A."/>
            <person name="Segal G."/>
        </authorList>
    </citation>
    <scope>NUCLEOTIDE SEQUENCE [LARGE SCALE GENOMIC DNA]</scope>
    <source>
        <strain evidence="3 4">ATCC 49506</strain>
    </source>
</reference>
<feature type="domain" description="Glycosyl transferase family 1" evidence="2">
    <location>
        <begin position="202"/>
        <end position="369"/>
    </location>
</feature>
<dbReference type="STRING" id="45070.Lnau_1468"/>
<dbReference type="Gene3D" id="3.40.50.2000">
    <property type="entry name" value="Glycogen Phosphorylase B"/>
    <property type="match status" value="2"/>
</dbReference>
<evidence type="ECO:0000259" key="2">
    <source>
        <dbReference type="Pfam" id="PF00534"/>
    </source>
</evidence>
<proteinExistence type="predicted"/>
<dbReference type="PANTHER" id="PTHR46401:SF2">
    <property type="entry name" value="GLYCOSYLTRANSFERASE WBBK-RELATED"/>
    <property type="match status" value="1"/>
</dbReference>
<dbReference type="OrthoDB" id="5172124at2"/>
<gene>
    <name evidence="3" type="ORF">Lnau_1468</name>
</gene>
<protein>
    <submittedName>
        <fullName evidence="3">Glycosyl transferases group 1</fullName>
    </submittedName>
</protein>
<dbReference type="GO" id="GO:0016757">
    <property type="term" value="F:glycosyltransferase activity"/>
    <property type="evidence" value="ECO:0007669"/>
    <property type="project" value="InterPro"/>
</dbReference>
<dbReference type="Pfam" id="PF00534">
    <property type="entry name" value="Glycos_transf_1"/>
    <property type="match status" value="1"/>
</dbReference>
<keyword evidence="4" id="KW-1185">Reference proteome</keyword>
<dbReference type="GO" id="GO:0009103">
    <property type="term" value="P:lipopolysaccharide biosynthetic process"/>
    <property type="evidence" value="ECO:0007669"/>
    <property type="project" value="TreeGrafter"/>
</dbReference>
<sequence>MKLILFTPVLKSSAIGRMASLISRKLISFGHQVIVVRTEDLSFYNHPIHDFGSEPISWCDNHQINLMYKSADAVIYQIGDNYAFHQGCLTWLPYLPGVVCLHDFFLGNLFNAWAQHHRAEAKNILKIWYGSAASDEYFRHKDINSFIEGTRNSYPMTEWLCSMARAVITHSSWQIGRVLDSCPGPVHVVPLAYDAPNLSIEQIEAAEEKSKKFSILTVGNVNKNKRAASIIQAIGANRVLRKKIIYQLVGDISSATKRELTRLAKKQKVELVISGEVDDAALAQAIYKADLVTCLRWPALEAASASTIEALLYGKATIVTDTGFYREIPKDCTIKINPNNEIAEIAAVLEKLEKNPELLKELGLQAKKWAMKTFTADNYALKLIETIVTTSRTNVVTNAVNYFTKVMYDWGAKNELLGKEYILPPLAIFDEIT</sequence>
<evidence type="ECO:0000256" key="1">
    <source>
        <dbReference type="ARBA" id="ARBA00022679"/>
    </source>
</evidence>
<comment type="caution">
    <text evidence="3">The sequence shown here is derived from an EMBL/GenBank/DDBJ whole genome shotgun (WGS) entry which is preliminary data.</text>
</comment>
<organism evidence="3 4">
    <name type="scientific">Legionella nautarum</name>
    <dbReference type="NCBI Taxonomy" id="45070"/>
    <lineage>
        <taxon>Bacteria</taxon>
        <taxon>Pseudomonadati</taxon>
        <taxon>Pseudomonadota</taxon>
        <taxon>Gammaproteobacteria</taxon>
        <taxon>Legionellales</taxon>
        <taxon>Legionellaceae</taxon>
        <taxon>Legionella</taxon>
    </lineage>
</organism>
<evidence type="ECO:0000313" key="4">
    <source>
        <dbReference type="Proteomes" id="UP000054725"/>
    </source>
</evidence>
<dbReference type="PATRIC" id="fig|45070.6.peg.1538"/>
<dbReference type="InterPro" id="IPR001296">
    <property type="entry name" value="Glyco_trans_1"/>
</dbReference>
<keyword evidence="1 3" id="KW-0808">Transferase</keyword>
<dbReference type="CDD" id="cd03801">
    <property type="entry name" value="GT4_PimA-like"/>
    <property type="match status" value="1"/>
</dbReference>
<evidence type="ECO:0000313" key="3">
    <source>
        <dbReference type="EMBL" id="KTD36484.1"/>
    </source>
</evidence>
<dbReference type="AlphaFoldDB" id="A0A0W0WW49"/>